<sequence>MKVMDIEVVKKQYLDFTSSLTSVMLSTVDEKGQPFISYAPFVRYQGKLYIYLSQIAHHYYHLENNKSVDVMLIEDEASTANMFARQRARFVCSAENIGNEGHEEIFELFGEVFNKKMMDMLRTLDFSLFEVTPLQGRYVAGFGQAFDIDLMADKFEHVTRDGHAQKEETAN</sequence>
<keyword evidence="4" id="KW-1185">Reference proteome</keyword>
<protein>
    <submittedName>
        <fullName evidence="3">Heme iron utilization protein</fullName>
    </submittedName>
</protein>
<dbReference type="OrthoDB" id="5345368at2"/>
<evidence type="ECO:0000313" key="3">
    <source>
        <dbReference type="EMBL" id="RUT47037.1"/>
    </source>
</evidence>
<dbReference type="PANTHER" id="PTHR35176">
    <property type="entry name" value="HEME OXYGENASE HI_0854-RELATED"/>
    <property type="match status" value="1"/>
</dbReference>
<dbReference type="GO" id="GO:0005829">
    <property type="term" value="C:cytosol"/>
    <property type="evidence" value="ECO:0007669"/>
    <property type="project" value="TreeGrafter"/>
</dbReference>
<dbReference type="Pfam" id="PF01243">
    <property type="entry name" value="PNPOx_N"/>
    <property type="match status" value="1"/>
</dbReference>
<proteinExistence type="predicted"/>
<feature type="domain" description="Pyridoxamine 5'-phosphate oxidase N-terminal" evidence="2">
    <location>
        <begin position="10"/>
        <end position="139"/>
    </location>
</feature>
<dbReference type="InterPro" id="IPR052019">
    <property type="entry name" value="F420H2_bilvrd_red/Heme_oxyg"/>
</dbReference>
<accession>A0A3S1DWZ0</accession>
<dbReference type="AlphaFoldDB" id="A0A3S1DWZ0"/>
<name>A0A3S1DWZ0_9BACL</name>
<dbReference type="InterPro" id="IPR014419">
    <property type="entry name" value="HutZ"/>
</dbReference>
<evidence type="ECO:0000256" key="1">
    <source>
        <dbReference type="ARBA" id="ARBA00023002"/>
    </source>
</evidence>
<dbReference type="GO" id="GO:0016627">
    <property type="term" value="F:oxidoreductase activity, acting on the CH-CH group of donors"/>
    <property type="evidence" value="ECO:0007669"/>
    <property type="project" value="TreeGrafter"/>
</dbReference>
<dbReference type="PIRSF" id="PIRSF004633">
    <property type="entry name" value="UCP_PLP_oxd"/>
    <property type="match status" value="1"/>
</dbReference>
<comment type="caution">
    <text evidence="3">The sequence shown here is derived from an EMBL/GenBank/DDBJ whole genome shotgun (WGS) entry which is preliminary data.</text>
</comment>
<evidence type="ECO:0000313" key="4">
    <source>
        <dbReference type="Proteomes" id="UP000279446"/>
    </source>
</evidence>
<dbReference type="PANTHER" id="PTHR35176:SF6">
    <property type="entry name" value="HEME OXYGENASE HI_0854-RELATED"/>
    <property type="match status" value="1"/>
</dbReference>
<reference evidence="3 4" key="1">
    <citation type="submission" date="2018-12" db="EMBL/GenBank/DDBJ databases">
        <authorList>
            <person name="Sun L."/>
            <person name="Chen Z."/>
        </authorList>
    </citation>
    <scope>NUCLEOTIDE SEQUENCE [LARGE SCALE GENOMIC DNA]</scope>
    <source>
        <strain evidence="3 4">DSM 15890</strain>
    </source>
</reference>
<dbReference type="EMBL" id="RZNY01000006">
    <property type="protein sequence ID" value="RUT47037.1"/>
    <property type="molecule type" value="Genomic_DNA"/>
</dbReference>
<keyword evidence="1" id="KW-0560">Oxidoreductase</keyword>
<dbReference type="InterPro" id="IPR012349">
    <property type="entry name" value="Split_barrel_FMN-bd"/>
</dbReference>
<dbReference type="SUPFAM" id="SSF50475">
    <property type="entry name" value="FMN-binding split barrel"/>
    <property type="match status" value="1"/>
</dbReference>
<dbReference type="InterPro" id="IPR011576">
    <property type="entry name" value="Pyridox_Oxase_N"/>
</dbReference>
<dbReference type="RefSeq" id="WP_127191922.1">
    <property type="nucleotide sequence ID" value="NZ_RZNY01000006.1"/>
</dbReference>
<organism evidence="3 4">
    <name type="scientific">Paenibacillus anaericanus</name>
    <dbReference type="NCBI Taxonomy" id="170367"/>
    <lineage>
        <taxon>Bacteria</taxon>
        <taxon>Bacillati</taxon>
        <taxon>Bacillota</taxon>
        <taxon>Bacilli</taxon>
        <taxon>Bacillales</taxon>
        <taxon>Paenibacillaceae</taxon>
        <taxon>Paenibacillus</taxon>
    </lineage>
</organism>
<evidence type="ECO:0000259" key="2">
    <source>
        <dbReference type="Pfam" id="PF01243"/>
    </source>
</evidence>
<dbReference type="Gene3D" id="2.30.110.10">
    <property type="entry name" value="Electron Transport, Fmn-binding Protein, Chain A"/>
    <property type="match status" value="1"/>
</dbReference>
<dbReference type="GO" id="GO:0070967">
    <property type="term" value="F:coenzyme F420 binding"/>
    <property type="evidence" value="ECO:0007669"/>
    <property type="project" value="TreeGrafter"/>
</dbReference>
<gene>
    <name evidence="3" type="ORF">EJP82_10085</name>
</gene>
<dbReference type="Proteomes" id="UP000279446">
    <property type="component" value="Unassembled WGS sequence"/>
</dbReference>